<proteinExistence type="predicted"/>
<organism evidence="2 3">
    <name type="scientific">Entomortierella parvispora</name>
    <dbReference type="NCBI Taxonomy" id="205924"/>
    <lineage>
        <taxon>Eukaryota</taxon>
        <taxon>Fungi</taxon>
        <taxon>Fungi incertae sedis</taxon>
        <taxon>Mucoromycota</taxon>
        <taxon>Mortierellomycotina</taxon>
        <taxon>Mortierellomycetes</taxon>
        <taxon>Mortierellales</taxon>
        <taxon>Mortierellaceae</taxon>
        <taxon>Entomortierella</taxon>
    </lineage>
</organism>
<reference evidence="2" key="1">
    <citation type="submission" date="2021-11" db="EMBL/GenBank/DDBJ databases">
        <authorList>
            <person name="Herlambang A."/>
            <person name="Guo Y."/>
            <person name="Takashima Y."/>
            <person name="Nishizawa T."/>
        </authorList>
    </citation>
    <scope>NUCLEOTIDE SEQUENCE</scope>
    <source>
        <strain evidence="2">E1425</strain>
    </source>
</reference>
<keyword evidence="3" id="KW-1185">Reference proteome</keyword>
<feature type="compositionally biased region" description="Low complexity" evidence="1">
    <location>
        <begin position="149"/>
        <end position="161"/>
    </location>
</feature>
<feature type="region of interest" description="Disordered" evidence="1">
    <location>
        <begin position="115"/>
        <end position="189"/>
    </location>
</feature>
<accession>A0A9P3HI74</accession>
<evidence type="ECO:0000313" key="2">
    <source>
        <dbReference type="EMBL" id="GJJ77189.1"/>
    </source>
</evidence>
<feature type="compositionally biased region" description="Polar residues" evidence="1">
    <location>
        <begin position="139"/>
        <end position="148"/>
    </location>
</feature>
<evidence type="ECO:0000256" key="1">
    <source>
        <dbReference type="SAM" id="MobiDB-lite"/>
    </source>
</evidence>
<dbReference type="EMBL" id="BQFW01000013">
    <property type="protein sequence ID" value="GJJ77189.1"/>
    <property type="molecule type" value="Genomic_DNA"/>
</dbReference>
<sequence length="189" mass="20314">MEVVIIAIVVGTVLALLKCFCARQSRTIPPSNARVLPTSQVGSRYTVYITPPPLAAQRNNASTNMAQTPVPHQPTRTMTETESLPVYSRGTDMVNHNTAFGPTTFVFYPVLNTQGNQADGTTQDPEGDQHVSSLPPPEYSSTEQTTLCSSPASAQSPVAPVETGVPETVQPQPPCPAYRQQDHLSIPMP</sequence>
<comment type="caution">
    <text evidence="2">The sequence shown here is derived from an EMBL/GenBank/DDBJ whole genome shotgun (WGS) entry which is preliminary data.</text>
</comment>
<reference evidence="2" key="2">
    <citation type="journal article" date="2022" name="Microbiol. Resour. Announc.">
        <title>Whole-Genome Sequence of Entomortierella parvispora E1425, a Mucoromycotan Fungus Associated with Burkholderiaceae-Related Endosymbiotic Bacteria.</title>
        <authorList>
            <person name="Herlambang A."/>
            <person name="Guo Y."/>
            <person name="Takashima Y."/>
            <person name="Narisawa K."/>
            <person name="Ohta H."/>
            <person name="Nishizawa T."/>
        </authorList>
    </citation>
    <scope>NUCLEOTIDE SEQUENCE</scope>
    <source>
        <strain evidence="2">E1425</strain>
    </source>
</reference>
<name>A0A9P3HI74_9FUNG</name>
<feature type="compositionally biased region" description="Polar residues" evidence="1">
    <location>
        <begin position="115"/>
        <end position="124"/>
    </location>
</feature>
<gene>
    <name evidence="2" type="ORF">EMPS_09548</name>
</gene>
<evidence type="ECO:0000313" key="3">
    <source>
        <dbReference type="Proteomes" id="UP000827284"/>
    </source>
</evidence>
<dbReference type="Proteomes" id="UP000827284">
    <property type="component" value="Unassembled WGS sequence"/>
</dbReference>
<protein>
    <submittedName>
        <fullName evidence="2">Uncharacterized protein</fullName>
    </submittedName>
</protein>
<dbReference type="AlphaFoldDB" id="A0A9P3HI74"/>